<dbReference type="Proteomes" id="UP000830198">
    <property type="component" value="Chromosome"/>
</dbReference>
<sequence length="69" mass="7990">MKNLTNPVSELKTVVGLSANQYRLSHLFLLDIQGVLMWLHRLVSAFTRIRFALSDFIIHLHEEPPVFDT</sequence>
<dbReference type="EMBL" id="CP095855">
    <property type="protein sequence ID" value="UPK69714.1"/>
    <property type="molecule type" value="Genomic_DNA"/>
</dbReference>
<organism evidence="1 2">
    <name type="scientific">Chitinophaga filiformis</name>
    <name type="common">Myxococcus filiformis</name>
    <name type="synonym">Flexibacter filiformis</name>
    <dbReference type="NCBI Taxonomy" id="104663"/>
    <lineage>
        <taxon>Bacteria</taxon>
        <taxon>Pseudomonadati</taxon>
        <taxon>Bacteroidota</taxon>
        <taxon>Chitinophagia</taxon>
        <taxon>Chitinophagales</taxon>
        <taxon>Chitinophagaceae</taxon>
        <taxon>Chitinophaga</taxon>
    </lineage>
</organism>
<evidence type="ECO:0000313" key="2">
    <source>
        <dbReference type="Proteomes" id="UP000830198"/>
    </source>
</evidence>
<accession>A0ABY4I2Y2</accession>
<dbReference type="RefSeq" id="WP_247811985.1">
    <property type="nucleotide sequence ID" value="NZ_CP095855.1"/>
</dbReference>
<keyword evidence="2" id="KW-1185">Reference proteome</keyword>
<gene>
    <name evidence="1" type="ORF">MYF79_00235</name>
</gene>
<protein>
    <submittedName>
        <fullName evidence="1">Uncharacterized protein</fullName>
    </submittedName>
</protein>
<name>A0ABY4I2Y2_CHIFI</name>
<evidence type="ECO:0000313" key="1">
    <source>
        <dbReference type="EMBL" id="UPK69714.1"/>
    </source>
</evidence>
<proteinExistence type="predicted"/>
<reference evidence="1 2" key="1">
    <citation type="submission" date="2022-04" db="EMBL/GenBank/DDBJ databases">
        <title>The arsenic-methylating capacity of Chitinophaga filiformis YT5 during chitin decomposition.</title>
        <authorList>
            <person name="Chen G."/>
            <person name="Liang Y."/>
        </authorList>
    </citation>
    <scope>NUCLEOTIDE SEQUENCE [LARGE SCALE GENOMIC DNA]</scope>
    <source>
        <strain evidence="1 2">YT5</strain>
    </source>
</reference>